<dbReference type="EMBL" id="JABFUD020000008">
    <property type="protein sequence ID" value="KAI5076412.1"/>
    <property type="molecule type" value="Genomic_DNA"/>
</dbReference>
<organism evidence="1 2">
    <name type="scientific">Adiantum capillus-veneris</name>
    <name type="common">Maidenhair fern</name>
    <dbReference type="NCBI Taxonomy" id="13818"/>
    <lineage>
        <taxon>Eukaryota</taxon>
        <taxon>Viridiplantae</taxon>
        <taxon>Streptophyta</taxon>
        <taxon>Embryophyta</taxon>
        <taxon>Tracheophyta</taxon>
        <taxon>Polypodiopsida</taxon>
        <taxon>Polypodiidae</taxon>
        <taxon>Polypodiales</taxon>
        <taxon>Pteridineae</taxon>
        <taxon>Pteridaceae</taxon>
        <taxon>Vittarioideae</taxon>
        <taxon>Adiantum</taxon>
    </lineage>
</organism>
<protein>
    <submittedName>
        <fullName evidence="1">Uncharacterized protein</fullName>
    </submittedName>
</protein>
<dbReference type="AlphaFoldDB" id="A0A9D4UZ59"/>
<sequence>MDWRVSRAWGGPCGHVWAASVQAKESEVCKPRRVESCCGEAVQLGSSARNFIHLGYLLNVLVMDWKRWR</sequence>
<evidence type="ECO:0000313" key="2">
    <source>
        <dbReference type="Proteomes" id="UP000886520"/>
    </source>
</evidence>
<keyword evidence="2" id="KW-1185">Reference proteome</keyword>
<comment type="caution">
    <text evidence="1">The sequence shown here is derived from an EMBL/GenBank/DDBJ whole genome shotgun (WGS) entry which is preliminary data.</text>
</comment>
<reference evidence="1" key="1">
    <citation type="submission" date="2021-01" db="EMBL/GenBank/DDBJ databases">
        <title>Adiantum capillus-veneris genome.</title>
        <authorList>
            <person name="Fang Y."/>
            <person name="Liao Q."/>
        </authorList>
    </citation>
    <scope>NUCLEOTIDE SEQUENCE</scope>
    <source>
        <strain evidence="1">H3</strain>
        <tissue evidence="1">Leaf</tissue>
    </source>
</reference>
<gene>
    <name evidence="1" type="ORF">GOP47_0008477</name>
</gene>
<name>A0A9D4UZ59_ADICA</name>
<evidence type="ECO:0000313" key="1">
    <source>
        <dbReference type="EMBL" id="KAI5076412.1"/>
    </source>
</evidence>
<proteinExistence type="predicted"/>
<accession>A0A9D4UZ59</accession>
<dbReference type="Proteomes" id="UP000886520">
    <property type="component" value="Chromosome 8"/>
</dbReference>